<dbReference type="EMBL" id="KE384729">
    <property type="protein sequence ID" value="KJK79969.1"/>
    <property type="molecule type" value="Genomic_DNA"/>
</dbReference>
<dbReference type="Pfam" id="PF01636">
    <property type="entry name" value="APH"/>
    <property type="match status" value="1"/>
</dbReference>
<organism evidence="2 3">
    <name type="scientific">Metarhizium anisopliae BRIP 53293</name>
    <dbReference type="NCBI Taxonomy" id="1291518"/>
    <lineage>
        <taxon>Eukaryota</taxon>
        <taxon>Fungi</taxon>
        <taxon>Dikarya</taxon>
        <taxon>Ascomycota</taxon>
        <taxon>Pezizomycotina</taxon>
        <taxon>Sordariomycetes</taxon>
        <taxon>Hypocreomycetidae</taxon>
        <taxon>Hypocreales</taxon>
        <taxon>Clavicipitaceae</taxon>
        <taxon>Metarhizium</taxon>
    </lineage>
</organism>
<dbReference type="InterPro" id="IPR011009">
    <property type="entry name" value="Kinase-like_dom_sf"/>
</dbReference>
<evidence type="ECO:0000313" key="2">
    <source>
        <dbReference type="EMBL" id="KJK79969.1"/>
    </source>
</evidence>
<dbReference type="CDD" id="cd05120">
    <property type="entry name" value="APH_ChoK_like"/>
    <property type="match status" value="1"/>
</dbReference>
<dbReference type="OrthoDB" id="5598852at2759"/>
<evidence type="ECO:0000259" key="1">
    <source>
        <dbReference type="Pfam" id="PF01636"/>
    </source>
</evidence>
<dbReference type="AlphaFoldDB" id="A0A0D9P141"/>
<gene>
    <name evidence="2" type="ORF">H634G_04208</name>
</gene>
<evidence type="ECO:0000313" key="3">
    <source>
        <dbReference type="Proteomes" id="UP000054544"/>
    </source>
</evidence>
<reference evidence="3" key="1">
    <citation type="journal article" date="2014" name="BMC Genomics">
        <title>The genome sequence of the biocontrol fungus Metarhizium anisopliae and comparative genomics of Metarhizium species.</title>
        <authorList>
            <person name="Pattemore J.A."/>
            <person name="Hane J.K."/>
            <person name="Williams A.H."/>
            <person name="Wilson B.A."/>
            <person name="Stodart B.J."/>
            <person name="Ash G.J."/>
        </authorList>
    </citation>
    <scope>NUCLEOTIDE SEQUENCE [LARGE SCALE GENOMIC DNA]</scope>
    <source>
        <strain evidence="3">BRIP 53293</strain>
    </source>
</reference>
<name>A0A0D9P141_METAN</name>
<dbReference type="SUPFAM" id="SSF56112">
    <property type="entry name" value="Protein kinase-like (PK-like)"/>
    <property type="match status" value="1"/>
</dbReference>
<feature type="domain" description="Aminoglycoside phosphotransferase" evidence="1">
    <location>
        <begin position="162"/>
        <end position="354"/>
    </location>
</feature>
<dbReference type="PANTHER" id="PTHR21310">
    <property type="entry name" value="AMINOGLYCOSIDE PHOSPHOTRANSFERASE-RELATED-RELATED"/>
    <property type="match status" value="1"/>
</dbReference>
<accession>A0A0D9P141</accession>
<dbReference type="InterPro" id="IPR051678">
    <property type="entry name" value="AGP_Transferase"/>
</dbReference>
<dbReference type="PANTHER" id="PTHR21310:SF15">
    <property type="entry name" value="AMINOGLYCOSIDE PHOSPHOTRANSFERASE DOMAIN-CONTAINING PROTEIN"/>
    <property type="match status" value="1"/>
</dbReference>
<keyword evidence="3" id="KW-1185">Reference proteome</keyword>
<dbReference type="Gene3D" id="3.90.1200.10">
    <property type="match status" value="1"/>
</dbReference>
<dbReference type="Proteomes" id="UP000054544">
    <property type="component" value="Unassembled WGS sequence"/>
</dbReference>
<dbReference type="InterPro" id="IPR002575">
    <property type="entry name" value="Aminoglycoside_PTrfase"/>
</dbReference>
<dbReference type="STRING" id="1291518.A0A0D9P141"/>
<sequence length="391" mass="44495">MLAVVGQEIVRFAFENLLGGSTQLRLSDVGIGDGEARPGTASHYFEFVTSENVLFHLASALGQRRAVQGSALNPGGRGSHVTPANVLVVFLEKRLVLTEAYYRNNMAESIDEDVAAISKLTYEDAVDKNLTILYYFVGPRVFEHSTSNGDVLALKIGCKGSLARSEADMMQYAATHGILAPKVRGCYDVVTMKPKRPLARIMVAERVPGQSLDTVWDKLSKAERKSIKKQLREQFTIMRSCTLPYIGRVDKQSTYNVYDRLEPNYIGPFEDEESFDAWCLVRVRRSDFTFWRMRRFLEKSREKAKAAGTANRFVLTHGDLSPRNIMVENGRLTGIVDWGRSGFFPEYAEYAFAMKLGHGIEKWWRPMLKKLLVPWERKRLNWTQMVEDRGW</sequence>
<proteinExistence type="predicted"/>
<protein>
    <recommendedName>
        <fullName evidence="1">Aminoglycoside phosphotransferase domain-containing protein</fullName>
    </recommendedName>
</protein>